<reference evidence="1 2" key="1">
    <citation type="submission" date="2016-10" db="EMBL/GenBank/DDBJ databases">
        <authorList>
            <person name="Varghese N."/>
            <person name="Submissions S."/>
        </authorList>
    </citation>
    <scope>NUCLEOTIDE SEQUENCE [LARGE SCALE GENOMIC DNA]</scope>
    <source>
        <strain evidence="1 2">LMG 22274</strain>
    </source>
</reference>
<protein>
    <submittedName>
        <fullName evidence="1">Uncharacterized protein</fullName>
    </submittedName>
</protein>
<dbReference type="AlphaFoldDB" id="A0AAQ1GGM4"/>
<organism evidence="1 2">
    <name type="scientific">Paraburkholderia tropica</name>
    <dbReference type="NCBI Taxonomy" id="92647"/>
    <lineage>
        <taxon>Bacteria</taxon>
        <taxon>Pseudomonadati</taxon>
        <taxon>Pseudomonadota</taxon>
        <taxon>Betaproteobacteria</taxon>
        <taxon>Burkholderiales</taxon>
        <taxon>Burkholderiaceae</taxon>
        <taxon>Paraburkholderia</taxon>
    </lineage>
</organism>
<dbReference type="Proteomes" id="UP000183529">
    <property type="component" value="Unassembled WGS sequence"/>
</dbReference>
<proteinExistence type="predicted"/>
<gene>
    <name evidence="1" type="ORF">SAMN05216550_1097</name>
</gene>
<comment type="caution">
    <text evidence="1">The sequence shown here is derived from an EMBL/GenBank/DDBJ whole genome shotgun (WGS) entry which is preliminary data.</text>
</comment>
<evidence type="ECO:0000313" key="2">
    <source>
        <dbReference type="Proteomes" id="UP000183529"/>
    </source>
</evidence>
<accession>A0AAQ1GGM4</accession>
<name>A0AAQ1GGM4_9BURK</name>
<sequence>MAGRYRNATYRQYLPQELLDELRAISHDARAHAADRACGVVPVSQLAEYLLPNVYGLAKDTNTDAALRHRIFESLAHYALLDPATEKGNAEGGGRVIFNIPQGIRGMQHVTGKILPSTSRRRDNVIELPPHLELFKFAFAFGKPGFVHARADIKKAYAVARRKIKHGRVG</sequence>
<evidence type="ECO:0000313" key="1">
    <source>
        <dbReference type="EMBL" id="SEJ82354.1"/>
    </source>
</evidence>
<dbReference type="EMBL" id="FNZM01000009">
    <property type="protein sequence ID" value="SEJ82354.1"/>
    <property type="molecule type" value="Genomic_DNA"/>
</dbReference>